<dbReference type="Gene3D" id="1.25.40.10">
    <property type="entry name" value="Tetratricopeptide repeat domain"/>
    <property type="match status" value="1"/>
</dbReference>
<dbReference type="PATRIC" id="fig|329854.7.peg.2098"/>
<evidence type="ECO:0000256" key="1">
    <source>
        <dbReference type="SAM" id="Phobius"/>
    </source>
</evidence>
<dbReference type="GO" id="GO:0003677">
    <property type="term" value="F:DNA binding"/>
    <property type="evidence" value="ECO:0007669"/>
    <property type="project" value="InterPro"/>
</dbReference>
<feature type="signal peptide" evidence="2">
    <location>
        <begin position="1"/>
        <end position="31"/>
    </location>
</feature>
<keyword evidence="2" id="KW-0732">Signal</keyword>
<sequence>MELYLCPANQINLQLMKIKTFMLLLMLSAGACTVPPHSSSNQDTQQWQQTIQQLNTLLKERKHQAAIDEGKQKISELLAVADHTEPKDTVVKYARQMVNFFYFSYLGSKQFRPGIEYLDSLNNAPFLQQHCKHELLSTRASLHQMCGDNEAAIRLADEYLQLPEYDDADRYIPQAEIVSGVYIYSGNDIPQAIRLLEKAMECYHQGGKFHNMLRIISRLGIYYRLIGEYEKAVATNQEAINSYNDSIAPPNIVIAYGEQANLYAELGMYDRALELNSKAQYYSLLKDSFGLGDLYRYRAEIFRRIQDKDSVFYYLDRAGKTSAEQESFKGVFVNKVLTVDSYLDYPDSAQKALQLAVSICPDSTRMPQWARYDLNLHLGRALLKTGKASQGIPLIEKAARGFAQMDMIGKEKNANRILMDYYRRMRMDDAFFRCYDRDQLFADSLNLDEKIRAVAAANIRFDAERKEKENKLLSAQVELQQHQLFFNIYISIALLLLLIISIAYFITKRKANRLLLEKRKQEIQKLMARQQELNRHNELLAGQIEQAMAANNLSAVSQLTGQSLLSKEDENTFRKSFAAIYPLYLPKLREKYPQLTRNEELLAMLICMNQSTDEIALIMGINRSSVNMIRSRMRKKIKLTKEESLDEVIKQYLS</sequence>
<keyword evidence="1" id="KW-0472">Membrane</keyword>
<dbReference type="InterPro" id="IPR011990">
    <property type="entry name" value="TPR-like_helical_dom_sf"/>
</dbReference>
<dbReference type="AlphaFoldDB" id="A0A139LII8"/>
<dbReference type="EMBL" id="LTDF01000075">
    <property type="protein sequence ID" value="KXT51271.1"/>
    <property type="molecule type" value="Genomic_DNA"/>
</dbReference>
<evidence type="ECO:0000313" key="4">
    <source>
        <dbReference type="Proteomes" id="UP000070319"/>
    </source>
</evidence>
<protein>
    <submittedName>
        <fullName evidence="3">Uncharacterized protein</fullName>
    </submittedName>
</protein>
<dbReference type="GO" id="GO:0006355">
    <property type="term" value="P:regulation of DNA-templated transcription"/>
    <property type="evidence" value="ECO:0007669"/>
    <property type="project" value="InterPro"/>
</dbReference>
<proteinExistence type="predicted"/>
<feature type="chain" id="PRO_5007487301" evidence="2">
    <location>
        <begin position="32"/>
        <end position="654"/>
    </location>
</feature>
<keyword evidence="1" id="KW-0812">Transmembrane</keyword>
<keyword evidence="1" id="KW-1133">Transmembrane helix</keyword>
<evidence type="ECO:0000313" key="3">
    <source>
        <dbReference type="EMBL" id="KXT51271.1"/>
    </source>
</evidence>
<dbReference type="InterPro" id="IPR016032">
    <property type="entry name" value="Sig_transdc_resp-reg_C-effctor"/>
</dbReference>
<comment type="caution">
    <text evidence="3">The sequence shown here is derived from an EMBL/GenBank/DDBJ whole genome shotgun (WGS) entry which is preliminary data.</text>
</comment>
<reference evidence="3 4" key="1">
    <citation type="submission" date="2016-02" db="EMBL/GenBank/DDBJ databases">
        <authorList>
            <person name="Wen L."/>
            <person name="He K."/>
            <person name="Yang H."/>
        </authorList>
    </citation>
    <scope>NUCLEOTIDE SEQUENCE [LARGE SCALE GENOMIC DNA]</scope>
    <source>
        <strain evidence="3 4">KLE1704</strain>
    </source>
</reference>
<evidence type="ECO:0000256" key="2">
    <source>
        <dbReference type="SAM" id="SignalP"/>
    </source>
</evidence>
<gene>
    <name evidence="3" type="ORF">HMPREF2531_02059</name>
</gene>
<dbReference type="Proteomes" id="UP000070319">
    <property type="component" value="Unassembled WGS sequence"/>
</dbReference>
<dbReference type="SUPFAM" id="SSF46894">
    <property type="entry name" value="C-terminal effector domain of the bipartite response regulators"/>
    <property type="match status" value="1"/>
</dbReference>
<dbReference type="SUPFAM" id="SSF48452">
    <property type="entry name" value="TPR-like"/>
    <property type="match status" value="1"/>
</dbReference>
<accession>A0A139LII8</accession>
<feature type="transmembrane region" description="Helical" evidence="1">
    <location>
        <begin position="484"/>
        <end position="506"/>
    </location>
</feature>
<organism evidence="3">
    <name type="scientific">Bacteroides intestinalis</name>
    <dbReference type="NCBI Taxonomy" id="329854"/>
    <lineage>
        <taxon>Bacteria</taxon>
        <taxon>Pseudomonadati</taxon>
        <taxon>Bacteroidota</taxon>
        <taxon>Bacteroidia</taxon>
        <taxon>Bacteroidales</taxon>
        <taxon>Bacteroidaceae</taxon>
        <taxon>Bacteroides</taxon>
    </lineage>
</organism>
<name>A0A139LII8_9BACE</name>